<dbReference type="EMBL" id="WQLV01000005">
    <property type="protein sequence ID" value="MVO16238.1"/>
    <property type="molecule type" value="Genomic_DNA"/>
</dbReference>
<dbReference type="Proteomes" id="UP000478892">
    <property type="component" value="Unassembled WGS sequence"/>
</dbReference>
<evidence type="ECO:0008006" key="3">
    <source>
        <dbReference type="Google" id="ProtNLM"/>
    </source>
</evidence>
<name>A0A6L6WG37_9RHOB</name>
<evidence type="ECO:0000313" key="1">
    <source>
        <dbReference type="EMBL" id="MVO16238.1"/>
    </source>
</evidence>
<evidence type="ECO:0000313" key="2">
    <source>
        <dbReference type="Proteomes" id="UP000478892"/>
    </source>
</evidence>
<dbReference type="InterPro" id="IPR018772">
    <property type="entry name" value="Transcription_activator_HlyU"/>
</dbReference>
<dbReference type="AlphaFoldDB" id="A0A6L6WG37"/>
<gene>
    <name evidence="1" type="ORF">GO984_10495</name>
</gene>
<accession>A0A6L6WG37</accession>
<proteinExistence type="predicted"/>
<protein>
    <recommendedName>
        <fullName evidence="3">Transcriptional activator HlyU</fullName>
    </recommendedName>
</protein>
<comment type="caution">
    <text evidence="1">The sequence shown here is derived from an EMBL/GenBank/DDBJ whole genome shotgun (WGS) entry which is preliminary data.</text>
</comment>
<keyword evidence="2" id="KW-1185">Reference proteome</keyword>
<reference evidence="1 2" key="1">
    <citation type="submission" date="2019-12" db="EMBL/GenBank/DDBJ databases">
        <authorList>
            <person name="Zhang Y.-J."/>
        </authorList>
    </citation>
    <scope>NUCLEOTIDE SEQUENCE [LARGE SCALE GENOMIC DNA]</scope>
    <source>
        <strain evidence="1 2">CY05</strain>
    </source>
</reference>
<sequence>MSLLKKLFGGSDAAVPKGPEPEIYKDFTIFPDPIAEDKNYRLAARIEKEIDGELKIHRLIRADTLNTSEAAGEAAIQKAKLVIDQMGDRLFN</sequence>
<organism evidence="1 2">
    <name type="scientific">Parasedimentitalea huanghaiensis</name>
    <dbReference type="NCBI Taxonomy" id="2682100"/>
    <lineage>
        <taxon>Bacteria</taxon>
        <taxon>Pseudomonadati</taxon>
        <taxon>Pseudomonadota</taxon>
        <taxon>Alphaproteobacteria</taxon>
        <taxon>Rhodobacterales</taxon>
        <taxon>Paracoccaceae</taxon>
        <taxon>Parasedimentitalea</taxon>
    </lineage>
</organism>
<dbReference type="RefSeq" id="WP_157022485.1">
    <property type="nucleotide sequence ID" value="NZ_WQLV01000005.1"/>
</dbReference>
<dbReference type="Pfam" id="PF10115">
    <property type="entry name" value="HlyU"/>
    <property type="match status" value="1"/>
</dbReference>